<evidence type="ECO:0000259" key="1">
    <source>
        <dbReference type="Pfam" id="PF13012"/>
    </source>
</evidence>
<feature type="domain" description="EIF3F/CSN6-like C-terminal" evidence="1">
    <location>
        <begin position="31"/>
        <end position="90"/>
    </location>
</feature>
<dbReference type="InterPro" id="IPR024969">
    <property type="entry name" value="EIF3F/CSN6-like_C"/>
</dbReference>
<evidence type="ECO:0000313" key="3">
    <source>
        <dbReference type="Proteomes" id="UP000636800"/>
    </source>
</evidence>
<dbReference type="Gene3D" id="3.30.300.130">
    <property type="entry name" value="Fe-S cluster assembly (FSCA)"/>
    <property type="match status" value="1"/>
</dbReference>
<dbReference type="EMBL" id="JADCNL010000009">
    <property type="protein sequence ID" value="KAG0466277.1"/>
    <property type="molecule type" value="Genomic_DNA"/>
</dbReference>
<reference evidence="2 3" key="1">
    <citation type="journal article" date="2020" name="Nat. Food">
        <title>A phased Vanilla planifolia genome enables genetic improvement of flavour and production.</title>
        <authorList>
            <person name="Hasing T."/>
            <person name="Tang H."/>
            <person name="Brym M."/>
            <person name="Khazi F."/>
            <person name="Huang T."/>
            <person name="Chambers A.H."/>
        </authorList>
    </citation>
    <scope>NUCLEOTIDE SEQUENCE [LARGE SCALE GENOMIC DNA]</scope>
    <source>
        <tissue evidence="2">Leaf</tissue>
    </source>
</reference>
<evidence type="ECO:0000313" key="2">
    <source>
        <dbReference type="EMBL" id="KAG0466277.1"/>
    </source>
</evidence>
<dbReference type="PANTHER" id="PTHR36018">
    <property type="entry name" value="OS09G0481800 PROTEIN"/>
    <property type="match status" value="1"/>
</dbReference>
<proteinExistence type="predicted"/>
<gene>
    <name evidence="2" type="ORF">HPP92_017857</name>
</gene>
<dbReference type="PANTHER" id="PTHR36018:SF1">
    <property type="entry name" value="OS09G0481800 PROTEIN"/>
    <property type="match status" value="1"/>
</dbReference>
<protein>
    <recommendedName>
        <fullName evidence="1">EIF3F/CSN6-like C-terminal domain-containing protein</fullName>
    </recommendedName>
</protein>
<name>A0A835QBP4_VANPL</name>
<sequence>MGGDVIVSLITKLLGVYILSKKRAQEDYRKEGDVPLENSLLRQVSSFLRRLPAIESEKFQDDFLMEINDTLLMSYLAMFTNCTSTMNELVEKFNTMEAHLAEVDGPFVKLRLQGRFWHKRETVLARLANYLKSRIPDVLEVDIEDEKQLDDSPENF</sequence>
<dbReference type="InterPro" id="IPR034904">
    <property type="entry name" value="FSCA_dom_sf"/>
</dbReference>
<dbReference type="Pfam" id="PF13012">
    <property type="entry name" value="MitMem_reg"/>
    <property type="match status" value="1"/>
</dbReference>
<dbReference type="OrthoDB" id="10264738at2759"/>
<accession>A0A835QBP4</accession>
<keyword evidence="3" id="KW-1185">Reference proteome</keyword>
<dbReference type="Proteomes" id="UP000636800">
    <property type="component" value="Unassembled WGS sequence"/>
</dbReference>
<organism evidence="2 3">
    <name type="scientific">Vanilla planifolia</name>
    <name type="common">Vanilla</name>
    <dbReference type="NCBI Taxonomy" id="51239"/>
    <lineage>
        <taxon>Eukaryota</taxon>
        <taxon>Viridiplantae</taxon>
        <taxon>Streptophyta</taxon>
        <taxon>Embryophyta</taxon>
        <taxon>Tracheophyta</taxon>
        <taxon>Spermatophyta</taxon>
        <taxon>Magnoliopsida</taxon>
        <taxon>Liliopsida</taxon>
        <taxon>Asparagales</taxon>
        <taxon>Orchidaceae</taxon>
        <taxon>Vanilloideae</taxon>
        <taxon>Vanilleae</taxon>
        <taxon>Vanilla</taxon>
    </lineage>
</organism>
<dbReference type="AlphaFoldDB" id="A0A835QBP4"/>
<comment type="caution">
    <text evidence="2">The sequence shown here is derived from an EMBL/GenBank/DDBJ whole genome shotgun (WGS) entry which is preliminary data.</text>
</comment>